<dbReference type="PROSITE" id="PS51833">
    <property type="entry name" value="HDOD"/>
    <property type="match status" value="1"/>
</dbReference>
<sequence length="401" mass="45308">MTDFLIGRQQILDRHLDTFAYEILFRGQDFDLSLKDGAANATNQVITDTLLEIGLNELVGPHKAFINFTTQNILDKTPLHLPKERIVIEVLESVVIDDNIVANLKELSQLGYTIALDDFVLSPEWIPLLEFADIIKLDVMADGLDGSRQLIEQLKPYKLKLLAEKVETHQEFETLRDWGCELFQGFFFSKPNIVEGKRLGVSQTAAIQLLSIVNKADVSFAEIGKVVSQDVGMSFKLLHYLNSAFFGLPQKIESIQHAIACLGMIEIKRWVNILTLSSMSDKPSSVLQNVLIRAKMCELIARELKDDQEHYFLIGMLSGLDSLLDMPVTKVMEQLPLAEDIDDAVLNYRGNAGEALQFCIAYERWEPGLTTFRDIDPECIANIYLESIDWWATRILPFLAA</sequence>
<dbReference type="STRING" id="1538553.JT25_002205"/>
<dbReference type="InterPro" id="IPR052340">
    <property type="entry name" value="RNase_Y/CdgJ"/>
</dbReference>
<dbReference type="EMBL" id="CP014476">
    <property type="protein sequence ID" value="AMK75310.1"/>
    <property type="molecule type" value="Genomic_DNA"/>
</dbReference>
<dbReference type="KEGG" id="mdn:JT25_002205"/>
<name>A0A140E4I6_9GAMM</name>
<dbReference type="OrthoDB" id="9804751at2"/>
<keyword evidence="4" id="KW-1185">Reference proteome</keyword>
<dbReference type="InterPro" id="IPR013976">
    <property type="entry name" value="HDOD"/>
</dbReference>
<dbReference type="CDD" id="cd01948">
    <property type="entry name" value="EAL"/>
    <property type="match status" value="1"/>
</dbReference>
<dbReference type="PANTHER" id="PTHR33525">
    <property type="match status" value="1"/>
</dbReference>
<feature type="domain" description="EAL" evidence="1">
    <location>
        <begin position="1"/>
        <end position="205"/>
    </location>
</feature>
<dbReference type="SUPFAM" id="SSF109604">
    <property type="entry name" value="HD-domain/PDEase-like"/>
    <property type="match status" value="1"/>
</dbReference>
<protein>
    <submittedName>
        <fullName evidence="3">Diguanylate phosphodiesterase</fullName>
    </submittedName>
</protein>
<dbReference type="Proteomes" id="UP000030512">
    <property type="component" value="Chromosome"/>
</dbReference>
<feature type="domain" description="HDOD" evidence="2">
    <location>
        <begin position="199"/>
        <end position="390"/>
    </location>
</feature>
<dbReference type="InterPro" id="IPR014408">
    <property type="entry name" value="dGMP_Pdiesterase_EAL/HD-GYP"/>
</dbReference>
<dbReference type="SUPFAM" id="SSF141868">
    <property type="entry name" value="EAL domain-like"/>
    <property type="match status" value="1"/>
</dbReference>
<dbReference type="SMART" id="SM00052">
    <property type="entry name" value="EAL"/>
    <property type="match status" value="1"/>
</dbReference>
<dbReference type="InterPro" id="IPR035919">
    <property type="entry name" value="EAL_sf"/>
</dbReference>
<accession>A0A140E4I6</accession>
<gene>
    <name evidence="3" type="ORF">JT25_002205</name>
</gene>
<evidence type="ECO:0000313" key="3">
    <source>
        <dbReference type="EMBL" id="AMK75310.1"/>
    </source>
</evidence>
<dbReference type="PIRSF" id="PIRSF003180">
    <property type="entry name" value="DiGMPpdiest_YuxH"/>
    <property type="match status" value="1"/>
</dbReference>
<dbReference type="Pfam" id="PF00563">
    <property type="entry name" value="EAL"/>
    <property type="match status" value="1"/>
</dbReference>
<dbReference type="Pfam" id="PF08668">
    <property type="entry name" value="HDOD"/>
    <property type="match status" value="1"/>
</dbReference>
<evidence type="ECO:0000259" key="1">
    <source>
        <dbReference type="PROSITE" id="PS50883"/>
    </source>
</evidence>
<proteinExistence type="predicted"/>
<reference evidence="3 4" key="1">
    <citation type="journal article" date="2015" name="Environ. Microbiol.">
        <title>Methane oxidation coupled to nitrate reduction under hypoxia by the Gammaproteobacterium Methylomonas denitrificans, sp. nov. type strain FJG1.</title>
        <authorList>
            <person name="Kits K.D."/>
            <person name="Klotz M.G."/>
            <person name="Stein L.Y."/>
        </authorList>
    </citation>
    <scope>NUCLEOTIDE SEQUENCE [LARGE SCALE GENOMIC DNA]</scope>
    <source>
        <strain evidence="3 4">FJG1</strain>
    </source>
</reference>
<dbReference type="PROSITE" id="PS50883">
    <property type="entry name" value="EAL"/>
    <property type="match status" value="1"/>
</dbReference>
<dbReference type="RefSeq" id="WP_062327446.1">
    <property type="nucleotide sequence ID" value="NZ_CP014476.1"/>
</dbReference>
<evidence type="ECO:0000313" key="4">
    <source>
        <dbReference type="Proteomes" id="UP000030512"/>
    </source>
</evidence>
<organism evidence="3 4">
    <name type="scientific">Methylomonas denitrificans</name>
    <dbReference type="NCBI Taxonomy" id="1538553"/>
    <lineage>
        <taxon>Bacteria</taxon>
        <taxon>Pseudomonadati</taxon>
        <taxon>Pseudomonadota</taxon>
        <taxon>Gammaproteobacteria</taxon>
        <taxon>Methylococcales</taxon>
        <taxon>Methylococcaceae</taxon>
        <taxon>Methylomonas</taxon>
    </lineage>
</organism>
<dbReference type="PANTHER" id="PTHR33525:SF4">
    <property type="entry name" value="CYCLIC DI-GMP PHOSPHODIESTERASE CDGJ"/>
    <property type="match status" value="1"/>
</dbReference>
<dbReference type="Gene3D" id="3.20.20.450">
    <property type="entry name" value="EAL domain"/>
    <property type="match status" value="1"/>
</dbReference>
<dbReference type="Gene3D" id="1.10.3210.10">
    <property type="entry name" value="Hypothetical protein af1432"/>
    <property type="match status" value="1"/>
</dbReference>
<evidence type="ECO:0000259" key="2">
    <source>
        <dbReference type="PROSITE" id="PS51833"/>
    </source>
</evidence>
<dbReference type="InterPro" id="IPR001633">
    <property type="entry name" value="EAL_dom"/>
</dbReference>
<dbReference type="AlphaFoldDB" id="A0A140E4I6"/>